<keyword evidence="3" id="KW-1185">Reference proteome</keyword>
<proteinExistence type="predicted"/>
<feature type="region of interest" description="Disordered" evidence="1">
    <location>
        <begin position="20"/>
        <end position="86"/>
    </location>
</feature>
<feature type="compositionally biased region" description="Acidic residues" evidence="1">
    <location>
        <begin position="28"/>
        <end position="37"/>
    </location>
</feature>
<accession>A0ABU2KKY6</accession>
<feature type="compositionally biased region" description="Basic and acidic residues" evidence="1">
    <location>
        <begin position="40"/>
        <end position="67"/>
    </location>
</feature>
<sequence length="208" mass="23604">MRKLVYLFMITIAVIACQDDKKSSSNESIEEMEEESGEVQIDKNEKEQDFEAKEEDKEMERDEDFVGDKSMSSNSENDRPGPSAQWTGEFVKTNALNTAGACSCNCLDIDFNSTRTLCVDEKSEIDIQVNYVLKDKLVQVLFLSGNGNIDDNNPIPWSEFDKNSVVAEISRTNNQLQLDWKGFTIDKKLATDYAILGKKNLEGIYKRK</sequence>
<organism evidence="2 3">
    <name type="scientific">Mesonia ostreae</name>
    <dbReference type="NCBI Taxonomy" id="861110"/>
    <lineage>
        <taxon>Bacteria</taxon>
        <taxon>Pseudomonadati</taxon>
        <taxon>Bacteroidota</taxon>
        <taxon>Flavobacteriia</taxon>
        <taxon>Flavobacteriales</taxon>
        <taxon>Flavobacteriaceae</taxon>
        <taxon>Mesonia</taxon>
    </lineage>
</organism>
<comment type="caution">
    <text evidence="2">The sequence shown here is derived from an EMBL/GenBank/DDBJ whole genome shotgun (WGS) entry which is preliminary data.</text>
</comment>
<name>A0ABU2KKY6_9FLAO</name>
<dbReference type="EMBL" id="JAVRBG010000013">
    <property type="protein sequence ID" value="MDT0295391.1"/>
    <property type="molecule type" value="Genomic_DNA"/>
</dbReference>
<protein>
    <recommendedName>
        <fullName evidence="4">Lipoprotein</fullName>
    </recommendedName>
</protein>
<dbReference type="PROSITE" id="PS51257">
    <property type="entry name" value="PROKAR_LIPOPROTEIN"/>
    <property type="match status" value="1"/>
</dbReference>
<evidence type="ECO:0000313" key="2">
    <source>
        <dbReference type="EMBL" id="MDT0295391.1"/>
    </source>
</evidence>
<reference evidence="3" key="1">
    <citation type="submission" date="2023-07" db="EMBL/GenBank/DDBJ databases">
        <title>Isolating and identifying novel microbial strains from the Mariana Trench.</title>
        <authorList>
            <person name="Fu H."/>
        </authorList>
    </citation>
    <scope>NUCLEOTIDE SEQUENCE [LARGE SCALE GENOMIC DNA]</scope>
    <source>
        <strain evidence="3">T-y2</strain>
    </source>
</reference>
<evidence type="ECO:0000313" key="3">
    <source>
        <dbReference type="Proteomes" id="UP001182991"/>
    </source>
</evidence>
<dbReference type="Proteomes" id="UP001182991">
    <property type="component" value="Unassembled WGS sequence"/>
</dbReference>
<gene>
    <name evidence="2" type="ORF">RLT85_12200</name>
</gene>
<dbReference type="RefSeq" id="WP_311402329.1">
    <property type="nucleotide sequence ID" value="NZ_JAVRBG010000013.1"/>
</dbReference>
<evidence type="ECO:0008006" key="4">
    <source>
        <dbReference type="Google" id="ProtNLM"/>
    </source>
</evidence>
<evidence type="ECO:0000256" key="1">
    <source>
        <dbReference type="SAM" id="MobiDB-lite"/>
    </source>
</evidence>